<sequence length="87" mass="10083">MTSRDQIEIAFSVINIEFDVARVALTGKATTLLFITGQKWRFCSSCIITFTFFFTDNHFFFSLSLSFNHHPYLHELQRAQISLLLST</sequence>
<reference evidence="1 2" key="2">
    <citation type="journal article" date="2022" name="Mol. Ecol. Resour.">
        <title>The genomes of chicory, endive, great burdock and yacon provide insights into Asteraceae paleo-polyploidization history and plant inulin production.</title>
        <authorList>
            <person name="Fan W."/>
            <person name="Wang S."/>
            <person name="Wang H."/>
            <person name="Wang A."/>
            <person name="Jiang F."/>
            <person name="Liu H."/>
            <person name="Zhao H."/>
            <person name="Xu D."/>
            <person name="Zhang Y."/>
        </authorList>
    </citation>
    <scope>NUCLEOTIDE SEQUENCE [LARGE SCALE GENOMIC DNA]</scope>
    <source>
        <strain evidence="2">cv. Niubang</strain>
    </source>
</reference>
<name>A0ACB8ZVW3_ARCLA</name>
<proteinExistence type="predicted"/>
<dbReference type="Proteomes" id="UP001055879">
    <property type="component" value="Linkage Group LG09"/>
</dbReference>
<dbReference type="EMBL" id="CM042055">
    <property type="protein sequence ID" value="KAI3701678.1"/>
    <property type="molecule type" value="Genomic_DNA"/>
</dbReference>
<keyword evidence="2" id="KW-1185">Reference proteome</keyword>
<reference evidence="2" key="1">
    <citation type="journal article" date="2022" name="Mol. Ecol. Resour.">
        <title>The genomes of chicory, endive, great burdock and yacon provide insights into Asteraceae palaeo-polyploidization history and plant inulin production.</title>
        <authorList>
            <person name="Fan W."/>
            <person name="Wang S."/>
            <person name="Wang H."/>
            <person name="Wang A."/>
            <person name="Jiang F."/>
            <person name="Liu H."/>
            <person name="Zhao H."/>
            <person name="Xu D."/>
            <person name="Zhang Y."/>
        </authorList>
    </citation>
    <scope>NUCLEOTIDE SEQUENCE [LARGE SCALE GENOMIC DNA]</scope>
    <source>
        <strain evidence="2">cv. Niubang</strain>
    </source>
</reference>
<organism evidence="1 2">
    <name type="scientific">Arctium lappa</name>
    <name type="common">Greater burdock</name>
    <name type="synonym">Lappa major</name>
    <dbReference type="NCBI Taxonomy" id="4217"/>
    <lineage>
        <taxon>Eukaryota</taxon>
        <taxon>Viridiplantae</taxon>
        <taxon>Streptophyta</taxon>
        <taxon>Embryophyta</taxon>
        <taxon>Tracheophyta</taxon>
        <taxon>Spermatophyta</taxon>
        <taxon>Magnoliopsida</taxon>
        <taxon>eudicotyledons</taxon>
        <taxon>Gunneridae</taxon>
        <taxon>Pentapetalae</taxon>
        <taxon>asterids</taxon>
        <taxon>campanulids</taxon>
        <taxon>Asterales</taxon>
        <taxon>Asteraceae</taxon>
        <taxon>Carduoideae</taxon>
        <taxon>Cardueae</taxon>
        <taxon>Arctiinae</taxon>
        <taxon>Arctium</taxon>
    </lineage>
</organism>
<accession>A0ACB8ZVW3</accession>
<evidence type="ECO:0000313" key="1">
    <source>
        <dbReference type="EMBL" id="KAI3701678.1"/>
    </source>
</evidence>
<gene>
    <name evidence="1" type="ORF">L6452_26929</name>
</gene>
<comment type="caution">
    <text evidence="1">The sequence shown here is derived from an EMBL/GenBank/DDBJ whole genome shotgun (WGS) entry which is preliminary data.</text>
</comment>
<protein>
    <submittedName>
        <fullName evidence="1">Uncharacterized protein</fullName>
    </submittedName>
</protein>
<evidence type="ECO:0000313" key="2">
    <source>
        <dbReference type="Proteomes" id="UP001055879"/>
    </source>
</evidence>